<reference evidence="2" key="3">
    <citation type="submission" date="2025-08" db="UniProtKB">
        <authorList>
            <consortium name="Ensembl"/>
        </authorList>
    </citation>
    <scope>IDENTIFICATION</scope>
</reference>
<dbReference type="Pfam" id="PF02023">
    <property type="entry name" value="SCAN"/>
    <property type="match status" value="1"/>
</dbReference>
<dbReference type="Gene3D" id="1.10.4020.10">
    <property type="entry name" value="DNA breaking-rejoining enzymes"/>
    <property type="match status" value="1"/>
</dbReference>
<dbReference type="GeneTree" id="ENSGT00940000177526"/>
<dbReference type="PROSITE" id="PS50804">
    <property type="entry name" value="SCAN_BOX"/>
    <property type="match status" value="1"/>
</dbReference>
<evidence type="ECO:0000313" key="3">
    <source>
        <dbReference type="Proteomes" id="UP000018467"/>
    </source>
</evidence>
<dbReference type="InterPro" id="IPR038269">
    <property type="entry name" value="SCAN_sf"/>
</dbReference>
<reference evidence="2" key="4">
    <citation type="submission" date="2025-09" db="UniProtKB">
        <authorList>
            <consortium name="Ensembl"/>
        </authorList>
    </citation>
    <scope>IDENTIFICATION</scope>
</reference>
<dbReference type="Bgee" id="ENSAMXG00000043508">
    <property type="expression patterns" value="Expressed in muscle tissue"/>
</dbReference>
<protein>
    <recommendedName>
        <fullName evidence="1">SCAN box domain-containing protein</fullName>
    </recommendedName>
</protein>
<keyword evidence="3" id="KW-1185">Reference proteome</keyword>
<dbReference type="AlphaFoldDB" id="A0A3B1K349"/>
<dbReference type="InterPro" id="IPR003309">
    <property type="entry name" value="SCAN_dom"/>
</dbReference>
<name>A0A3B1K349_ASTMX</name>
<dbReference type="InParanoid" id="A0A3B1K349"/>
<feature type="domain" description="SCAN box" evidence="1">
    <location>
        <begin position="30"/>
        <end position="103"/>
    </location>
</feature>
<sequence>MTYARSGIWSCKSNMKDWWRACYKNYTAEFHRWKFRHSSSPRMQMSQLLRVTRHWLQPDHLAAEVVTESVAMDHFLRAVPGELQKAVGLKDPSTAQEMVEATEAADFILSPGERWWRKRSNGCWHWESLSPPIVPGQALLC</sequence>
<proteinExistence type="predicted"/>
<reference evidence="3" key="2">
    <citation type="journal article" date="2014" name="Nat. Commun.">
        <title>The cavefish genome reveals candidate genes for eye loss.</title>
        <authorList>
            <person name="McGaugh S.E."/>
            <person name="Gross J.B."/>
            <person name="Aken B."/>
            <person name="Blin M."/>
            <person name="Borowsky R."/>
            <person name="Chalopin D."/>
            <person name="Hinaux H."/>
            <person name="Jeffery W.R."/>
            <person name="Keene A."/>
            <person name="Ma L."/>
            <person name="Minx P."/>
            <person name="Murphy D."/>
            <person name="O'Quin K.E."/>
            <person name="Retaux S."/>
            <person name="Rohner N."/>
            <person name="Searle S.M."/>
            <person name="Stahl B.A."/>
            <person name="Tabin C."/>
            <person name="Volff J.N."/>
            <person name="Yoshizawa M."/>
            <person name="Warren W.C."/>
        </authorList>
    </citation>
    <scope>NUCLEOTIDE SEQUENCE [LARGE SCALE GENOMIC DNA]</scope>
    <source>
        <strain evidence="3">female</strain>
    </source>
</reference>
<dbReference type="Ensembl" id="ENSAMXT00000050830.1">
    <property type="protein sequence ID" value="ENSAMXP00000048396.1"/>
    <property type="gene ID" value="ENSAMXG00000043508.1"/>
</dbReference>
<dbReference type="Proteomes" id="UP000018467">
    <property type="component" value="Unassembled WGS sequence"/>
</dbReference>
<evidence type="ECO:0000259" key="1">
    <source>
        <dbReference type="PROSITE" id="PS50804"/>
    </source>
</evidence>
<dbReference type="STRING" id="7994.ENSAMXP00000048396"/>
<accession>A0A3B1K349</accession>
<reference evidence="3" key="1">
    <citation type="submission" date="2013-03" db="EMBL/GenBank/DDBJ databases">
        <authorList>
            <person name="Jeffery W."/>
            <person name="Warren W."/>
            <person name="Wilson R.K."/>
        </authorList>
    </citation>
    <scope>NUCLEOTIDE SEQUENCE</scope>
    <source>
        <strain evidence="3">female</strain>
    </source>
</reference>
<evidence type="ECO:0000313" key="2">
    <source>
        <dbReference type="Ensembl" id="ENSAMXP00000048396.1"/>
    </source>
</evidence>
<dbReference type="SUPFAM" id="SSF47353">
    <property type="entry name" value="Retrovirus capsid dimerization domain-like"/>
    <property type="match status" value="1"/>
</dbReference>
<organism evidence="2 3">
    <name type="scientific">Astyanax mexicanus</name>
    <name type="common">Blind cave fish</name>
    <name type="synonym">Astyanax fasciatus mexicanus</name>
    <dbReference type="NCBI Taxonomy" id="7994"/>
    <lineage>
        <taxon>Eukaryota</taxon>
        <taxon>Metazoa</taxon>
        <taxon>Chordata</taxon>
        <taxon>Craniata</taxon>
        <taxon>Vertebrata</taxon>
        <taxon>Euteleostomi</taxon>
        <taxon>Actinopterygii</taxon>
        <taxon>Neopterygii</taxon>
        <taxon>Teleostei</taxon>
        <taxon>Ostariophysi</taxon>
        <taxon>Characiformes</taxon>
        <taxon>Characoidei</taxon>
        <taxon>Acestrorhamphidae</taxon>
        <taxon>Acestrorhamphinae</taxon>
        <taxon>Astyanax</taxon>
    </lineage>
</organism>